<accession>A0A1W1I8W0</accession>
<dbReference type="Proteomes" id="UP000192042">
    <property type="component" value="Chromosome I"/>
</dbReference>
<dbReference type="EMBL" id="LT828648">
    <property type="protein sequence ID" value="SLM49425.1"/>
    <property type="molecule type" value="Genomic_DNA"/>
</dbReference>
<evidence type="ECO:0000256" key="1">
    <source>
        <dbReference type="SAM" id="MobiDB-lite"/>
    </source>
</evidence>
<organism evidence="2 3">
    <name type="scientific">Nitrospira japonica</name>
    <dbReference type="NCBI Taxonomy" id="1325564"/>
    <lineage>
        <taxon>Bacteria</taxon>
        <taxon>Pseudomonadati</taxon>
        <taxon>Nitrospirota</taxon>
        <taxon>Nitrospiria</taxon>
        <taxon>Nitrospirales</taxon>
        <taxon>Nitrospiraceae</taxon>
        <taxon>Nitrospira</taxon>
    </lineage>
</organism>
<reference evidence="2 3" key="1">
    <citation type="submission" date="2017-03" db="EMBL/GenBank/DDBJ databases">
        <authorList>
            <person name="Afonso C.L."/>
            <person name="Miller P.J."/>
            <person name="Scott M.A."/>
            <person name="Spackman E."/>
            <person name="Goraichik I."/>
            <person name="Dimitrov K.M."/>
            <person name="Suarez D.L."/>
            <person name="Swayne D.E."/>
        </authorList>
    </citation>
    <scope>NUCLEOTIDE SEQUENCE [LARGE SCALE GENOMIC DNA]</scope>
    <source>
        <strain evidence="2">Genome sequencing of Nitrospira japonica strain NJ11</strain>
    </source>
</reference>
<dbReference type="STRING" id="1325564.NSJP_3258"/>
<protein>
    <submittedName>
        <fullName evidence="2">Uncharacterized protein</fullName>
    </submittedName>
</protein>
<proteinExistence type="predicted"/>
<gene>
    <name evidence="2" type="ORF">NSJP_3258</name>
</gene>
<feature type="region of interest" description="Disordered" evidence="1">
    <location>
        <begin position="1"/>
        <end position="38"/>
    </location>
</feature>
<dbReference type="AlphaFoldDB" id="A0A1W1I8W0"/>
<sequence>MHGADGVSRPSLRTDPLLTGVADEQNNSGRALELVMGT</sequence>
<name>A0A1W1I8W0_9BACT</name>
<keyword evidence="3" id="KW-1185">Reference proteome</keyword>
<evidence type="ECO:0000313" key="2">
    <source>
        <dbReference type="EMBL" id="SLM49425.1"/>
    </source>
</evidence>
<evidence type="ECO:0000313" key="3">
    <source>
        <dbReference type="Proteomes" id="UP000192042"/>
    </source>
</evidence>
<dbReference type="KEGG" id="nja:NSJP_3258"/>